<keyword evidence="2" id="KW-0238">DNA-binding</keyword>
<feature type="compositionally biased region" description="Basic and acidic residues" evidence="5">
    <location>
        <begin position="551"/>
        <end position="562"/>
    </location>
</feature>
<reference evidence="8 9" key="1">
    <citation type="journal article" date="2016" name="Genome Biol. Evol.">
        <title>Divergent and convergent evolution of fungal pathogenicity.</title>
        <authorList>
            <person name="Shang Y."/>
            <person name="Xiao G."/>
            <person name="Zheng P."/>
            <person name="Cen K."/>
            <person name="Zhan S."/>
            <person name="Wang C."/>
        </authorList>
    </citation>
    <scope>NUCLEOTIDE SEQUENCE [LARGE SCALE GENOMIC DNA]</scope>
    <source>
        <strain evidence="8 9">ARSEF 7405</strain>
    </source>
</reference>
<accession>A0A166NG55</accession>
<dbReference type="InterPro" id="IPR041499">
    <property type="entry name" value="Tfc1/Sfc1_N"/>
</dbReference>
<dbReference type="Pfam" id="PF09734">
    <property type="entry name" value="Tau95"/>
    <property type="match status" value="1"/>
</dbReference>
<dbReference type="GO" id="GO:0001002">
    <property type="term" value="F:RNA polymerase III type 1 promoter sequence-specific DNA binding"/>
    <property type="evidence" value="ECO:0007669"/>
    <property type="project" value="TreeGrafter"/>
</dbReference>
<evidence type="ECO:0000256" key="2">
    <source>
        <dbReference type="ARBA" id="ARBA00023125"/>
    </source>
</evidence>
<dbReference type="GO" id="GO:0000127">
    <property type="term" value="C:transcription factor TFIIIC complex"/>
    <property type="evidence" value="ECO:0007669"/>
    <property type="project" value="InterPro"/>
</dbReference>
<gene>
    <name evidence="8" type="ORF">AAP_04161</name>
</gene>
<dbReference type="PANTHER" id="PTHR13230">
    <property type="entry name" value="GENERAL TRANSCRIPTION FACTOR IIIC, POLYPEPTIDE 5"/>
    <property type="match status" value="1"/>
</dbReference>
<dbReference type="GO" id="GO:0001003">
    <property type="term" value="F:RNA polymerase III type 2 promoter sequence-specific DNA binding"/>
    <property type="evidence" value="ECO:0007669"/>
    <property type="project" value="TreeGrafter"/>
</dbReference>
<feature type="domain" description="Transcription factor IIIC subunit 5 HTH" evidence="6">
    <location>
        <begin position="200"/>
        <end position="351"/>
    </location>
</feature>
<dbReference type="InterPro" id="IPR042536">
    <property type="entry name" value="TFIIIC_tauA_Sfc1"/>
</dbReference>
<evidence type="ECO:0000256" key="3">
    <source>
        <dbReference type="ARBA" id="ARBA00023163"/>
    </source>
</evidence>
<keyword evidence="3" id="KW-0804">Transcription</keyword>
<organism evidence="8 9">
    <name type="scientific">Ascosphaera apis ARSEF 7405</name>
    <dbReference type="NCBI Taxonomy" id="392613"/>
    <lineage>
        <taxon>Eukaryota</taxon>
        <taxon>Fungi</taxon>
        <taxon>Dikarya</taxon>
        <taxon>Ascomycota</taxon>
        <taxon>Pezizomycotina</taxon>
        <taxon>Eurotiomycetes</taxon>
        <taxon>Eurotiomycetidae</taxon>
        <taxon>Onygenales</taxon>
        <taxon>Ascosphaeraceae</taxon>
        <taxon>Ascosphaera</taxon>
    </lineage>
</organism>
<dbReference type="AlphaFoldDB" id="A0A166NG55"/>
<dbReference type="Proteomes" id="UP000242877">
    <property type="component" value="Unassembled WGS sequence"/>
</dbReference>
<dbReference type="Gene3D" id="3.30.200.160">
    <property type="entry name" value="TFIIIC, subcomplex tauA, subunit Sfc1, barrel domain"/>
    <property type="match status" value="1"/>
</dbReference>
<sequence>MSSTEHNAPWLSIPNRSLITVEHPCVVKNVDRALRTLDTATVGNDISHALNYRRTDSANSVLHLLLNPDDKMSRPIASTCTPANNVLLKVTVPKMSGRRRKRGSDSPFEYPPHHKQAGSQRVCAKKLVRSLQDNAERYDVEPVGKVDRSHVFRGMPDFVFSTTQSPFMKKFRECILPFDYTKLKDFDIDMAKGQTTNVDIVPPPTLSRGDIPFSYVYRQNLAVKRSVDKSGQITTINIQQPHRILTYLVPFDIPNVPTEPNPDCPPLESTDQHIQETVETLAVLFQTRAAWTRRALRNSLPTEEQKQVLRHAIPYVAYVFRSGPWRDAIFRFGYDPRKEKEAHIYQTFMFRILATHEKDDASVNRQKEDTTANSLMSALPITTTVVSNRRDTYSRPSAAATFSLSDSHVFTGKPPLYHDGKMWMVCDITDPILVRLLYNTDLSHPHPLRDTCDILSCGWYGNVTHAIAKVIMRAKIQSMSGPAQKRSFAVRDADLEPLLRLPPHAHEETETNDLVIESASSKTTAFVTEVRAIVRGAPRKTGMGAGYYGEGSKDRDIRGKTEEVDEQGEDVQDDSSEQVDEVERGEFEEEEVNDNQATGGSPGAEGDSNHQGAP</sequence>
<evidence type="ECO:0000256" key="4">
    <source>
        <dbReference type="ARBA" id="ARBA00023242"/>
    </source>
</evidence>
<evidence type="ECO:0000259" key="6">
    <source>
        <dbReference type="Pfam" id="PF09734"/>
    </source>
</evidence>
<comment type="subcellular location">
    <subcellularLocation>
        <location evidence="1">Nucleus</location>
    </subcellularLocation>
</comment>
<feature type="region of interest" description="Disordered" evidence="5">
    <location>
        <begin position="94"/>
        <end position="119"/>
    </location>
</feature>
<evidence type="ECO:0000259" key="7">
    <source>
        <dbReference type="Pfam" id="PF17682"/>
    </source>
</evidence>
<keyword evidence="9" id="KW-1185">Reference proteome</keyword>
<keyword evidence="4" id="KW-0539">Nucleus</keyword>
<name>A0A166NG55_9EURO</name>
<proteinExistence type="predicted"/>
<dbReference type="OrthoDB" id="5598268at2759"/>
<protein>
    <submittedName>
        <fullName evidence="8">Transcription factor IIIC, subunit 5</fullName>
    </submittedName>
</protein>
<feature type="domain" description="Transcription factor IIIC subunit Tfc1/Sfc1 triple barrel" evidence="7">
    <location>
        <begin position="20"/>
        <end position="160"/>
    </location>
</feature>
<dbReference type="InterPro" id="IPR040454">
    <property type="entry name" value="TF_IIIC_Tfc1/Sfc1"/>
</dbReference>
<evidence type="ECO:0000256" key="1">
    <source>
        <dbReference type="ARBA" id="ARBA00004123"/>
    </source>
</evidence>
<evidence type="ECO:0000313" key="9">
    <source>
        <dbReference type="Proteomes" id="UP000242877"/>
    </source>
</evidence>
<evidence type="ECO:0000256" key="5">
    <source>
        <dbReference type="SAM" id="MobiDB-lite"/>
    </source>
</evidence>
<dbReference type="PANTHER" id="PTHR13230:SF5">
    <property type="entry name" value="GENERAL TRANSCRIPTION FACTOR 3C POLYPEPTIDE 5"/>
    <property type="match status" value="1"/>
</dbReference>
<dbReference type="VEuPathDB" id="FungiDB:AAP_04161"/>
<dbReference type="EMBL" id="AZGZ01000019">
    <property type="protein sequence ID" value="KZZ89810.1"/>
    <property type="molecule type" value="Genomic_DNA"/>
</dbReference>
<evidence type="ECO:0000313" key="8">
    <source>
        <dbReference type="EMBL" id="KZZ89810.1"/>
    </source>
</evidence>
<dbReference type="GO" id="GO:0006384">
    <property type="term" value="P:transcription initiation at RNA polymerase III promoter"/>
    <property type="evidence" value="ECO:0007669"/>
    <property type="project" value="InterPro"/>
</dbReference>
<feature type="region of interest" description="Disordered" evidence="5">
    <location>
        <begin position="539"/>
        <end position="614"/>
    </location>
</feature>
<comment type="caution">
    <text evidence="8">The sequence shown here is derived from an EMBL/GenBank/DDBJ whole genome shotgun (WGS) entry which is preliminary data.</text>
</comment>
<dbReference type="Pfam" id="PF17682">
    <property type="entry name" value="Tau95_N"/>
    <property type="match status" value="1"/>
</dbReference>
<dbReference type="GO" id="GO:0005634">
    <property type="term" value="C:nucleus"/>
    <property type="evidence" value="ECO:0007669"/>
    <property type="project" value="UniProtKB-SubCell"/>
</dbReference>
<feature type="compositionally biased region" description="Acidic residues" evidence="5">
    <location>
        <begin position="563"/>
        <end position="580"/>
    </location>
</feature>
<dbReference type="InterPro" id="IPR019136">
    <property type="entry name" value="TF_IIIC_su-5_HTH"/>
</dbReference>